<dbReference type="InterPro" id="IPR010730">
    <property type="entry name" value="HET"/>
</dbReference>
<dbReference type="Pfam" id="PF22939">
    <property type="entry name" value="WHD_GPIID"/>
    <property type="match status" value="1"/>
</dbReference>
<feature type="domain" description="GPI inositol-deacylase winged helix" evidence="3">
    <location>
        <begin position="573"/>
        <end position="649"/>
    </location>
</feature>
<reference evidence="5" key="1">
    <citation type="submission" date="2023-06" db="EMBL/GenBank/DDBJ databases">
        <title>Genome-scale phylogeny and comparative genomics of the fungal order Sordariales.</title>
        <authorList>
            <consortium name="Lawrence Berkeley National Laboratory"/>
            <person name="Hensen N."/>
            <person name="Bonometti L."/>
            <person name="Westerberg I."/>
            <person name="Brannstrom I.O."/>
            <person name="Guillou S."/>
            <person name="Cros-Aarteil S."/>
            <person name="Calhoun S."/>
            <person name="Haridas S."/>
            <person name="Kuo A."/>
            <person name="Mondo S."/>
            <person name="Pangilinan J."/>
            <person name="Riley R."/>
            <person name="Labutti K."/>
            <person name="Andreopoulos B."/>
            <person name="Lipzen A."/>
            <person name="Chen C."/>
            <person name="Yanf M."/>
            <person name="Daum C."/>
            <person name="Ng V."/>
            <person name="Clum A."/>
            <person name="Steindorff A."/>
            <person name="Ohm R."/>
            <person name="Martin F."/>
            <person name="Silar P."/>
            <person name="Natvig D."/>
            <person name="Lalanne C."/>
            <person name="Gautier V."/>
            <person name="Ament-Velasquez S.L."/>
            <person name="Kruys A."/>
            <person name="Hutchinson M.I."/>
            <person name="Powell A.J."/>
            <person name="Barry K."/>
            <person name="Miller A.N."/>
            <person name="Grigoriev I.V."/>
            <person name="Debuchy R."/>
            <person name="Gladieux P."/>
            <person name="Thoren M.H."/>
            <person name="Johannesson H."/>
        </authorList>
    </citation>
    <scope>NUCLEOTIDE SEQUENCE</scope>
    <source>
        <strain evidence="5">PSN4</strain>
    </source>
</reference>
<dbReference type="InterPro" id="IPR027417">
    <property type="entry name" value="P-loop_NTPase"/>
</dbReference>
<dbReference type="Pfam" id="PF06985">
    <property type="entry name" value="HET"/>
    <property type="match status" value="1"/>
</dbReference>
<organism evidence="5 6">
    <name type="scientific">Echria macrotheca</name>
    <dbReference type="NCBI Taxonomy" id="438768"/>
    <lineage>
        <taxon>Eukaryota</taxon>
        <taxon>Fungi</taxon>
        <taxon>Dikarya</taxon>
        <taxon>Ascomycota</taxon>
        <taxon>Pezizomycotina</taxon>
        <taxon>Sordariomycetes</taxon>
        <taxon>Sordariomycetidae</taxon>
        <taxon>Sordariales</taxon>
        <taxon>Schizotheciaceae</taxon>
        <taxon>Echria</taxon>
    </lineage>
</organism>
<keyword evidence="6" id="KW-1185">Reference proteome</keyword>
<feature type="domain" description="Nephrocystin 3-like N-terminal" evidence="4">
    <location>
        <begin position="286"/>
        <end position="452"/>
    </location>
</feature>
<sequence length="821" mass="94127">MRLLQRQPDGDFRLTEDLPNGSIPPYAILSHTWGKEEILLKDLADGTAKNKLGYDKIRFCGKQAALDGLKFFWVDTCCIDKSSSAELTEAINSMFHWYREAAKCYVYLTDVTTHEGDLDDQEWASSFRASRWFTRGWTLQELLAPKSVEFFSRDGARLGDKESLEQHIQQATKIPPKALRGYPLSEFSISDRMIWIQNRVTTREEDKAYSLFGIFDVQLPLLYGEGERKAFRRLRDEIARVDEDASRALSTRPWSSRMGKEGEILRCLNKSPYRDRKDLNPERVPGTCDWFVYHERFAEWKDSTSSKMLWVSADPGCGKSVLTKYLVDSVLPATQSRTVCYFFFKDGFSDQTSVVSALCCILHQLFTQKRNLLSDAIIDQFDTGGETFTSSFSSLWQTLLGVAKDENSGEIICLLDAIDECEAHGWRQLAKALCDLYGTPSNFNLKFLLTSRPYDEIRRSFHLINLPGLPVIHLSGENDVELEKISKEIGIFIAARTWDIASQLALTQTEQGILLAQMMRIPHRTYLWVHLTLDLIESAVRVDGRRIIEITSELPATVDEAYDRILSRSGDPDSAVKILHTVVAAARPLTLREMSLALALEDGNRPYKDVDLPPEDRFRRDLRQMCGLFVTIIDSKVYLLHQTAREFLVCRPSNDVPPEHLQKKFRWKYSLRSDVSHGILAHACIRYLQEFEMREASDDLQPDGSENHLFLDYSAKNWAVHVRELPTETQRSMLDTMLQLCDTNSSRFKTWFTVLLRSIPQLSPLKVSRLLWPHHSLAWISQSTIYKIFTKPTFLLETPAIIGRHYPMPQATASMALSNFY</sequence>
<dbReference type="PANTHER" id="PTHR10622:SF13">
    <property type="entry name" value="NACHT DOMAIN-CONTAINING PROTEIN"/>
    <property type="match status" value="1"/>
</dbReference>
<dbReference type="Proteomes" id="UP001239445">
    <property type="component" value="Unassembled WGS sequence"/>
</dbReference>
<dbReference type="AlphaFoldDB" id="A0AAJ0B5F6"/>
<dbReference type="Pfam" id="PF24883">
    <property type="entry name" value="NPHP3_N"/>
    <property type="match status" value="1"/>
</dbReference>
<evidence type="ECO:0000256" key="1">
    <source>
        <dbReference type="ARBA" id="ARBA00022737"/>
    </source>
</evidence>
<evidence type="ECO:0000259" key="2">
    <source>
        <dbReference type="Pfam" id="PF06985"/>
    </source>
</evidence>
<evidence type="ECO:0000313" key="5">
    <source>
        <dbReference type="EMBL" id="KAK1751996.1"/>
    </source>
</evidence>
<evidence type="ECO:0000259" key="4">
    <source>
        <dbReference type="Pfam" id="PF24883"/>
    </source>
</evidence>
<dbReference type="Gene3D" id="3.40.50.300">
    <property type="entry name" value="P-loop containing nucleotide triphosphate hydrolases"/>
    <property type="match status" value="1"/>
</dbReference>
<name>A0AAJ0B5F6_9PEZI</name>
<dbReference type="InterPro" id="IPR054471">
    <property type="entry name" value="GPIID_WHD"/>
</dbReference>
<evidence type="ECO:0000313" key="6">
    <source>
        <dbReference type="Proteomes" id="UP001239445"/>
    </source>
</evidence>
<dbReference type="InterPro" id="IPR056884">
    <property type="entry name" value="NPHP3-like_N"/>
</dbReference>
<dbReference type="SUPFAM" id="SSF52540">
    <property type="entry name" value="P-loop containing nucleoside triphosphate hydrolases"/>
    <property type="match status" value="1"/>
</dbReference>
<gene>
    <name evidence="5" type="ORF">QBC47DRAFT_63769</name>
</gene>
<keyword evidence="1" id="KW-0677">Repeat</keyword>
<feature type="domain" description="Heterokaryon incompatibility" evidence="2">
    <location>
        <begin position="26"/>
        <end position="118"/>
    </location>
</feature>
<evidence type="ECO:0000259" key="3">
    <source>
        <dbReference type="Pfam" id="PF22939"/>
    </source>
</evidence>
<proteinExistence type="predicted"/>
<protein>
    <submittedName>
        <fullName evidence="5">Heterokaryon incompatibility protein-domain-containing protein</fullName>
    </submittedName>
</protein>
<dbReference type="PANTHER" id="PTHR10622">
    <property type="entry name" value="HET DOMAIN-CONTAINING PROTEIN"/>
    <property type="match status" value="1"/>
</dbReference>
<dbReference type="EMBL" id="MU839840">
    <property type="protein sequence ID" value="KAK1751996.1"/>
    <property type="molecule type" value="Genomic_DNA"/>
</dbReference>
<comment type="caution">
    <text evidence="5">The sequence shown here is derived from an EMBL/GenBank/DDBJ whole genome shotgun (WGS) entry which is preliminary data.</text>
</comment>
<accession>A0AAJ0B5F6</accession>